<reference evidence="1 2" key="1">
    <citation type="journal article" date="2014" name="Mol. Plant">
        <title>Chromosome Scale Genome Assembly and Transcriptome Profiling of Nannochloropsis gaditana in Nitrogen Depletion.</title>
        <authorList>
            <person name="Corteggiani Carpinelli E."/>
            <person name="Telatin A."/>
            <person name="Vitulo N."/>
            <person name="Forcato C."/>
            <person name="D'Angelo M."/>
            <person name="Schiavon R."/>
            <person name="Vezzi A."/>
            <person name="Giacometti G.M."/>
            <person name="Morosinotto T."/>
            <person name="Valle G."/>
        </authorList>
    </citation>
    <scope>NUCLEOTIDE SEQUENCE [LARGE SCALE GENOMIC DNA]</scope>
    <source>
        <strain evidence="1 2">B-31</strain>
    </source>
</reference>
<comment type="caution">
    <text evidence="1">The sequence shown here is derived from an EMBL/GenBank/DDBJ whole genome shotgun (WGS) entry which is preliminary data.</text>
</comment>
<evidence type="ECO:0000313" key="1">
    <source>
        <dbReference type="EMBL" id="EWM27221.1"/>
    </source>
</evidence>
<dbReference type="AlphaFoldDB" id="W7U2X9"/>
<dbReference type="Proteomes" id="UP000019335">
    <property type="component" value="Chromosome 7"/>
</dbReference>
<organism evidence="1 2">
    <name type="scientific">Nannochloropsis gaditana</name>
    <dbReference type="NCBI Taxonomy" id="72520"/>
    <lineage>
        <taxon>Eukaryota</taxon>
        <taxon>Sar</taxon>
        <taxon>Stramenopiles</taxon>
        <taxon>Ochrophyta</taxon>
        <taxon>Eustigmatophyceae</taxon>
        <taxon>Eustigmatales</taxon>
        <taxon>Monodopsidaceae</taxon>
        <taxon>Nannochloropsis</taxon>
    </lineage>
</organism>
<evidence type="ECO:0000313" key="2">
    <source>
        <dbReference type="Proteomes" id="UP000019335"/>
    </source>
</evidence>
<sequence length="102" mass="11759">MVFDDCVGRRAWVEVTCRSHSRPIIGATATNLHRIAPFLLWTFLKSFDGALFRAFLCLEKKWINGSPEAIHKRINSWVSSLIANSKIRSLRSKFPLKQNRET</sequence>
<dbReference type="EMBL" id="AZIL01000517">
    <property type="protein sequence ID" value="EWM27221.1"/>
    <property type="molecule type" value="Genomic_DNA"/>
</dbReference>
<protein>
    <submittedName>
        <fullName evidence="1">Uncharacterized protein</fullName>
    </submittedName>
</protein>
<keyword evidence="2" id="KW-1185">Reference proteome</keyword>
<gene>
    <name evidence="1" type="ORF">Naga_100010g86</name>
</gene>
<name>W7U2X9_9STRA</name>
<proteinExistence type="predicted"/>
<accession>W7U2X9</accession>